<sequence>MQNYSVVCQHSKSVEATKSKEIDVFRRYTGGPCKYPVMQAPPG</sequence>
<gene>
    <name evidence="1" type="ORF">RIB2604_03300280</name>
</gene>
<dbReference type="Proteomes" id="UP000075230">
    <property type="component" value="Unassembled WGS sequence"/>
</dbReference>
<proteinExistence type="predicted"/>
<reference evidence="1 2" key="1">
    <citation type="journal article" date="2016" name="DNA Res.">
        <title>Genome sequence of Aspergillus luchuensis NBRC 4314.</title>
        <authorList>
            <person name="Yamada O."/>
            <person name="Machida M."/>
            <person name="Hosoyama A."/>
            <person name="Goto M."/>
            <person name="Takahashi T."/>
            <person name="Futagami T."/>
            <person name="Yamagata Y."/>
            <person name="Takeuchi M."/>
            <person name="Kobayashi T."/>
            <person name="Koike H."/>
            <person name="Abe K."/>
            <person name="Asai K."/>
            <person name="Arita M."/>
            <person name="Fujita N."/>
            <person name="Fukuda K."/>
            <person name="Higa K."/>
            <person name="Horikawa H."/>
            <person name="Ishikawa T."/>
            <person name="Jinno K."/>
            <person name="Kato Y."/>
            <person name="Kirimura K."/>
            <person name="Mizutani O."/>
            <person name="Nakasone K."/>
            <person name="Sano M."/>
            <person name="Shiraishi Y."/>
            <person name="Tsukahara M."/>
            <person name="Gomi K."/>
        </authorList>
    </citation>
    <scope>NUCLEOTIDE SEQUENCE [LARGE SCALE GENOMIC DNA]</scope>
    <source>
        <strain evidence="1 2">RIB 2604</strain>
    </source>
</reference>
<organism evidence="1 2">
    <name type="scientific">Aspergillus kawachii</name>
    <name type="common">White koji mold</name>
    <name type="synonym">Aspergillus awamori var. kawachi</name>
    <dbReference type="NCBI Taxonomy" id="1069201"/>
    <lineage>
        <taxon>Eukaryota</taxon>
        <taxon>Fungi</taxon>
        <taxon>Dikarya</taxon>
        <taxon>Ascomycota</taxon>
        <taxon>Pezizomycotina</taxon>
        <taxon>Eurotiomycetes</taxon>
        <taxon>Eurotiomycetidae</taxon>
        <taxon>Eurotiales</taxon>
        <taxon>Aspergillaceae</taxon>
        <taxon>Aspergillus</taxon>
        <taxon>Aspergillus subgen. Circumdati</taxon>
    </lineage>
</organism>
<comment type="caution">
    <text evidence="1">The sequence shown here is derived from an EMBL/GenBank/DDBJ whole genome shotgun (WGS) entry which is preliminary data.</text>
</comment>
<dbReference type="AlphaFoldDB" id="A0A146FX05"/>
<name>A0A146FX05_ASPKA</name>
<dbReference type="GO" id="GO:0016740">
    <property type="term" value="F:transferase activity"/>
    <property type="evidence" value="ECO:0007669"/>
    <property type="project" value="UniProtKB-KW"/>
</dbReference>
<reference evidence="2" key="2">
    <citation type="submission" date="2016-02" db="EMBL/GenBank/DDBJ databases">
        <title>Genome sequencing of Aspergillus luchuensis NBRC 4314.</title>
        <authorList>
            <person name="Yamada O."/>
        </authorList>
    </citation>
    <scope>NUCLEOTIDE SEQUENCE [LARGE SCALE GENOMIC DNA]</scope>
    <source>
        <strain evidence="2">RIB 2604</strain>
    </source>
</reference>
<keyword evidence="1" id="KW-0808">Transferase</keyword>
<accession>A0A146FX05</accession>
<protein>
    <submittedName>
        <fullName evidence="1">Serine palmitoyl CoA transferase subunit LcbA</fullName>
    </submittedName>
</protein>
<evidence type="ECO:0000313" key="1">
    <source>
        <dbReference type="EMBL" id="GAT30056.1"/>
    </source>
</evidence>
<dbReference type="EMBL" id="BCWF01000032">
    <property type="protein sequence ID" value="GAT30056.1"/>
    <property type="molecule type" value="Genomic_DNA"/>
</dbReference>
<evidence type="ECO:0000313" key="2">
    <source>
        <dbReference type="Proteomes" id="UP000075230"/>
    </source>
</evidence>